<dbReference type="EC" id="5.4.99.21" evidence="5"/>
<dbReference type="SUPFAM" id="SSF55174">
    <property type="entry name" value="Alpha-L RNA-binding motif"/>
    <property type="match status" value="1"/>
</dbReference>
<reference evidence="15 17" key="1">
    <citation type="submission" date="2023-07" db="EMBL/GenBank/DDBJ databases">
        <title>Sorghum-associated microbial communities from plants grown in Nebraska, USA.</title>
        <authorList>
            <person name="Schachtman D."/>
        </authorList>
    </citation>
    <scope>NUCLEOTIDE SEQUENCE</scope>
    <source>
        <strain evidence="16 17">BE105</strain>
        <strain evidence="15">BE69</strain>
    </source>
</reference>
<feature type="compositionally biased region" description="Pro residues" evidence="13">
    <location>
        <begin position="55"/>
        <end position="66"/>
    </location>
</feature>
<dbReference type="InterPro" id="IPR002942">
    <property type="entry name" value="S4_RNA-bd"/>
</dbReference>
<dbReference type="GO" id="GO:0003723">
    <property type="term" value="F:RNA binding"/>
    <property type="evidence" value="ECO:0007669"/>
    <property type="project" value="UniProtKB-KW"/>
</dbReference>
<dbReference type="InterPro" id="IPR036986">
    <property type="entry name" value="S4_RNA-bd_sf"/>
</dbReference>
<keyword evidence="17" id="KW-1185">Reference proteome</keyword>
<dbReference type="CDD" id="cd00165">
    <property type="entry name" value="S4"/>
    <property type="match status" value="1"/>
</dbReference>
<evidence type="ECO:0000313" key="18">
    <source>
        <dbReference type="Proteomes" id="UP001253458"/>
    </source>
</evidence>
<dbReference type="EMBL" id="JAVDTS010000001">
    <property type="protein sequence ID" value="MDR6836035.1"/>
    <property type="molecule type" value="Genomic_DNA"/>
</dbReference>
<proteinExistence type="inferred from homology"/>
<organism evidence="15 18">
    <name type="scientific">Acidovorax delafieldii</name>
    <name type="common">Pseudomonas delafieldii</name>
    <dbReference type="NCBI Taxonomy" id="47920"/>
    <lineage>
        <taxon>Bacteria</taxon>
        <taxon>Pseudomonadati</taxon>
        <taxon>Pseudomonadota</taxon>
        <taxon>Betaproteobacteria</taxon>
        <taxon>Burkholderiales</taxon>
        <taxon>Comamonadaceae</taxon>
        <taxon>Acidovorax</taxon>
    </lineage>
</organism>
<dbReference type="InterPro" id="IPR050343">
    <property type="entry name" value="RsuA_PseudoU_synthase"/>
</dbReference>
<accession>A0AAJ2BSZ2</accession>
<dbReference type="GO" id="GO:0160138">
    <property type="term" value="F:23S rRNA pseudouridine(2604) synthase activity"/>
    <property type="evidence" value="ECO:0007669"/>
    <property type="project" value="UniProtKB-EC"/>
</dbReference>
<dbReference type="PROSITE" id="PS50889">
    <property type="entry name" value="S4"/>
    <property type="match status" value="1"/>
</dbReference>
<evidence type="ECO:0000259" key="14">
    <source>
        <dbReference type="SMART" id="SM00363"/>
    </source>
</evidence>
<gene>
    <name evidence="15" type="ORF">J2W88_000856</name>
    <name evidence="16" type="ORF">J2W93_000856</name>
</gene>
<evidence type="ECO:0000256" key="10">
    <source>
        <dbReference type="ARBA" id="ARBA00042890"/>
    </source>
</evidence>
<dbReference type="InterPro" id="IPR020103">
    <property type="entry name" value="PsdUridine_synth_cat_dom_sf"/>
</dbReference>
<dbReference type="GO" id="GO:0000455">
    <property type="term" value="P:enzyme-directed rRNA pseudouridine synthesis"/>
    <property type="evidence" value="ECO:0007669"/>
    <property type="project" value="UniProtKB-ARBA"/>
</dbReference>
<dbReference type="FunFam" id="3.10.290.10:FF:000003">
    <property type="entry name" value="Pseudouridine synthase"/>
    <property type="match status" value="1"/>
</dbReference>
<dbReference type="Pfam" id="PF00849">
    <property type="entry name" value="PseudoU_synth_2"/>
    <property type="match status" value="1"/>
</dbReference>
<comment type="catalytic activity">
    <reaction evidence="4">
        <text>uridine(2604) in 23S rRNA = pseudouridine(2604) in 23S rRNA</text>
        <dbReference type="Rhea" id="RHEA:38875"/>
        <dbReference type="Rhea" id="RHEA-COMP:10093"/>
        <dbReference type="Rhea" id="RHEA-COMP:10094"/>
        <dbReference type="ChEBI" id="CHEBI:65314"/>
        <dbReference type="ChEBI" id="CHEBI:65315"/>
        <dbReference type="EC" id="5.4.99.21"/>
    </reaction>
</comment>
<feature type="domain" description="RNA-binding S4" evidence="14">
    <location>
        <begin position="100"/>
        <end position="156"/>
    </location>
</feature>
<evidence type="ECO:0000256" key="13">
    <source>
        <dbReference type="SAM" id="MobiDB-lite"/>
    </source>
</evidence>
<evidence type="ECO:0000256" key="1">
    <source>
        <dbReference type="ARBA" id="ARBA00008348"/>
    </source>
</evidence>
<comment type="catalytic activity">
    <reaction evidence="3">
        <text>uridine(35) in tRNA(Tyr) = pseudouridine(35) in tRNA(Tyr)</text>
        <dbReference type="Rhea" id="RHEA:60556"/>
        <dbReference type="Rhea" id="RHEA-COMP:15607"/>
        <dbReference type="Rhea" id="RHEA-COMP:15608"/>
        <dbReference type="ChEBI" id="CHEBI:65314"/>
        <dbReference type="ChEBI" id="CHEBI:65315"/>
    </reaction>
</comment>
<evidence type="ECO:0000256" key="7">
    <source>
        <dbReference type="ARBA" id="ARBA00041420"/>
    </source>
</evidence>
<evidence type="ECO:0000256" key="9">
    <source>
        <dbReference type="ARBA" id="ARBA00042843"/>
    </source>
</evidence>
<dbReference type="Gene3D" id="3.30.2350.10">
    <property type="entry name" value="Pseudouridine synthase"/>
    <property type="match status" value="1"/>
</dbReference>
<dbReference type="SMART" id="SM00363">
    <property type="entry name" value="S4"/>
    <property type="match status" value="1"/>
</dbReference>
<dbReference type="PANTHER" id="PTHR47683">
    <property type="entry name" value="PSEUDOURIDINE SYNTHASE FAMILY PROTEIN-RELATED"/>
    <property type="match status" value="1"/>
</dbReference>
<evidence type="ECO:0000256" key="6">
    <source>
        <dbReference type="ARBA" id="ARBA00039989"/>
    </source>
</evidence>
<keyword evidence="12" id="KW-0694">RNA-binding</keyword>
<feature type="compositionally biased region" description="Low complexity" evidence="13">
    <location>
        <begin position="1"/>
        <end position="33"/>
    </location>
</feature>
<dbReference type="Gene3D" id="3.10.290.10">
    <property type="entry name" value="RNA-binding S4 domain"/>
    <property type="match status" value="1"/>
</dbReference>
<evidence type="ECO:0000256" key="5">
    <source>
        <dbReference type="ARBA" id="ARBA00038922"/>
    </source>
</evidence>
<dbReference type="EMBL" id="JAVDTL010000001">
    <property type="protein sequence ID" value="MDR6765598.1"/>
    <property type="molecule type" value="Genomic_DNA"/>
</dbReference>
<feature type="region of interest" description="Disordered" evidence="13">
    <location>
        <begin position="1"/>
        <end position="71"/>
    </location>
</feature>
<evidence type="ECO:0000256" key="11">
    <source>
        <dbReference type="ARBA" id="ARBA00043147"/>
    </source>
</evidence>
<dbReference type="Pfam" id="PF01479">
    <property type="entry name" value="S4"/>
    <property type="match status" value="1"/>
</dbReference>
<evidence type="ECO:0000256" key="12">
    <source>
        <dbReference type="PROSITE-ProRule" id="PRU00182"/>
    </source>
</evidence>
<feature type="compositionally biased region" description="Low complexity" evidence="13">
    <location>
        <begin position="44"/>
        <end position="54"/>
    </location>
</feature>
<comment type="caution">
    <text evidence="15">The sequence shown here is derived from an EMBL/GenBank/DDBJ whole genome shotgun (WGS) entry which is preliminary data.</text>
</comment>
<evidence type="ECO:0000313" key="16">
    <source>
        <dbReference type="EMBL" id="MDR6836035.1"/>
    </source>
</evidence>
<dbReference type="SUPFAM" id="SSF55120">
    <property type="entry name" value="Pseudouridine synthase"/>
    <property type="match status" value="1"/>
</dbReference>
<dbReference type="Proteomes" id="UP001249076">
    <property type="component" value="Unassembled WGS sequence"/>
</dbReference>
<keyword evidence="2 15" id="KW-0413">Isomerase</keyword>
<comment type="similarity">
    <text evidence="1">Belongs to the pseudouridine synthase RsuA family.</text>
</comment>
<evidence type="ECO:0000256" key="3">
    <source>
        <dbReference type="ARBA" id="ARBA00036390"/>
    </source>
</evidence>
<evidence type="ECO:0000313" key="17">
    <source>
        <dbReference type="Proteomes" id="UP001249076"/>
    </source>
</evidence>
<evidence type="ECO:0000256" key="8">
    <source>
        <dbReference type="ARBA" id="ARBA00041697"/>
    </source>
</evidence>
<name>A0AAJ2BSZ2_ACIDE</name>
<evidence type="ECO:0000256" key="4">
    <source>
        <dbReference type="ARBA" id="ARBA00036535"/>
    </source>
</evidence>
<protein>
    <recommendedName>
        <fullName evidence="6">Dual-specificity RNA pseudouridine synthase RluF</fullName>
        <ecNumber evidence="5">5.4.99.21</ecNumber>
    </recommendedName>
    <alternativeName>
        <fullName evidence="8">23S rRNA pseudouridine(2604) synthase</fullName>
    </alternativeName>
    <alternativeName>
        <fullName evidence="10">Ribosomal large subunit pseudouridine synthase F</fullName>
    </alternativeName>
    <alternativeName>
        <fullName evidence="9">rRNA pseudouridylate synthase F</fullName>
    </alternativeName>
    <alternativeName>
        <fullName evidence="11">rRNA-uridine isomerase F</fullName>
    </alternativeName>
    <alternativeName>
        <fullName evidence="7">tRNA(Tyr) pseudouridine(35) synthase</fullName>
    </alternativeName>
</protein>
<dbReference type="AlphaFoldDB" id="A0AAJ2BSZ2"/>
<evidence type="ECO:0000256" key="2">
    <source>
        <dbReference type="ARBA" id="ARBA00023235"/>
    </source>
</evidence>
<dbReference type="Proteomes" id="UP001253458">
    <property type="component" value="Unassembled WGS sequence"/>
</dbReference>
<sequence length="371" mass="40267">MSSSSSRPPAGPAAAPASDVGGPSSSAPAAGRPVLRRPTLTAKPAPARPASARPAQPPRAPRPSRAPAPSNYRVASGAFVAPVRQVPAPATGTVGGLPTSRLNKRMAELGLCSRREADDWVEQGWVKVNGMVATMGQQVTAADRIEVDKIAQGFQEQRVTILLNKPIGYVSGQAEDGHTPAVALINPRTHWREDPSRNRFSPPQLRGLAPCGRLDIDSVGLLVLTQDGRVARQIIGEDSVMEKEYLVRVVYQAPGQAAPHHPGERSAPLQEINERDPVSTNVQAVFPKELLERLRHGLSLDGEPLKPAKVDWQNPEQLRFVLTEGKKRQIRRMCELVGLKVVGLKRIRIGRVTLGNLPVGQWRYLSPNERF</sequence>
<evidence type="ECO:0000313" key="15">
    <source>
        <dbReference type="EMBL" id="MDR6765598.1"/>
    </source>
</evidence>
<dbReference type="InterPro" id="IPR006145">
    <property type="entry name" value="PsdUridine_synth_RsuA/RluA"/>
</dbReference>
<dbReference type="PANTHER" id="PTHR47683:SF2">
    <property type="entry name" value="RNA-BINDING S4 DOMAIN-CONTAINING PROTEIN"/>
    <property type="match status" value="1"/>
</dbReference>